<reference evidence="1" key="1">
    <citation type="submission" date="2017-09" db="EMBL/GenBank/DDBJ databases">
        <title>Bacteria from fildes peninsula of king george island (maritime Antarctica), carry class 1 integrons and antibiotic resistance cassettes in conjugative plasmids.</title>
        <authorList>
            <person name="Antelo V.B."/>
            <person name="Batista S.B."/>
            <person name="Guerout A.M."/>
            <person name="Mazel D."/>
            <person name="Romero V."/>
            <person name="Sotelo Silveira J."/>
        </authorList>
    </citation>
    <scope>NUCLEOTIDE SEQUENCE</scope>
    <source>
        <strain evidence="1">HP19</strain>
        <plasmid evidence="1">unnamed</plasmid>
    </source>
</reference>
<evidence type="ECO:0000313" key="1">
    <source>
        <dbReference type="EMBL" id="ATZ71593.1"/>
    </source>
</evidence>
<sequence length="51" mass="5832">MLEDPTDWRKKLKEAANEDEKITAVKMISLKRLAVSARENLDDVFKALTAK</sequence>
<keyword evidence="1" id="KW-0614">Plasmid</keyword>
<organism evidence="1">
    <name type="scientific">Enterobacter sp. HP19</name>
    <dbReference type="NCBI Taxonomy" id="1811975"/>
    <lineage>
        <taxon>Bacteria</taxon>
        <taxon>Pseudomonadati</taxon>
        <taxon>Pseudomonadota</taxon>
        <taxon>Gammaproteobacteria</taxon>
        <taxon>Enterobacterales</taxon>
        <taxon>Enterobacteriaceae</taxon>
        <taxon>Enterobacter</taxon>
    </lineage>
</organism>
<accession>A0A2H4UEA2</accession>
<name>A0A2H4UEA2_9ENTR</name>
<dbReference type="AlphaFoldDB" id="A0A2H4UEA2"/>
<protein>
    <submittedName>
        <fullName evidence="1">Uncharacterized protein</fullName>
    </submittedName>
</protein>
<geneLocation type="plasmid" evidence="1">
    <name>unnamed</name>
</geneLocation>
<proteinExistence type="predicted"/>
<dbReference type="EMBL" id="MF957313">
    <property type="protein sequence ID" value="ATZ71593.1"/>
    <property type="molecule type" value="Genomic_DNA"/>
</dbReference>